<dbReference type="EMBL" id="AAMD01000033">
    <property type="protein sequence ID" value="EAU67419.1"/>
    <property type="molecule type" value="Genomic_DNA"/>
</dbReference>
<protein>
    <recommendedName>
        <fullName evidence="3">DUF2750 domain-containing protein</fullName>
    </recommendedName>
</protein>
<proteinExistence type="predicted"/>
<reference evidence="1 2" key="1">
    <citation type="submission" date="2006-04" db="EMBL/GenBank/DDBJ databases">
        <authorList>
            <person name="Nierman W.C."/>
        </authorList>
    </citation>
    <scope>NUCLEOTIDE SEQUENCE [LARGE SCALE GENOMIC DNA]</scope>
    <source>
        <strain evidence="1 2">DW4/3-1</strain>
    </source>
</reference>
<sequence>MCTSGKPWARARTMGGARSGAQRCAGAQCPGTRCEAARLGRPWGTRGKPAWAYVPDAGGAMTAEMSDARLQAVLALPPERRHAWFLQRVRESGEAWGLYANGWALAKDAEGHDVLPLWPTHVFAQLCATRLWAAFEPRRVELTELLEQLLPELAEEAIPVGVFFNPEGEGWPVAAKELGSQLVGHASA</sequence>
<dbReference type="Proteomes" id="UP000032702">
    <property type="component" value="Unassembled WGS sequence"/>
</dbReference>
<name>Q095Q6_STIAD</name>
<comment type="caution">
    <text evidence="1">The sequence shown here is derived from an EMBL/GenBank/DDBJ whole genome shotgun (WGS) entry which is preliminary data.</text>
</comment>
<dbReference type="AlphaFoldDB" id="Q095Q6"/>
<evidence type="ECO:0000313" key="1">
    <source>
        <dbReference type="EMBL" id="EAU67419.1"/>
    </source>
</evidence>
<evidence type="ECO:0000313" key="2">
    <source>
        <dbReference type="Proteomes" id="UP000032702"/>
    </source>
</evidence>
<accession>Q095Q6</accession>
<dbReference type="Pfam" id="PF11042">
    <property type="entry name" value="DUF2750"/>
    <property type="match status" value="1"/>
</dbReference>
<organism evidence="1 2">
    <name type="scientific">Stigmatella aurantiaca (strain DW4/3-1)</name>
    <dbReference type="NCBI Taxonomy" id="378806"/>
    <lineage>
        <taxon>Bacteria</taxon>
        <taxon>Pseudomonadati</taxon>
        <taxon>Myxococcota</taxon>
        <taxon>Myxococcia</taxon>
        <taxon>Myxococcales</taxon>
        <taxon>Cystobacterineae</taxon>
        <taxon>Archangiaceae</taxon>
        <taxon>Stigmatella</taxon>
    </lineage>
</organism>
<gene>
    <name evidence="1" type="ORF">STIAU_1645</name>
</gene>
<evidence type="ECO:0008006" key="3">
    <source>
        <dbReference type="Google" id="ProtNLM"/>
    </source>
</evidence>
<dbReference type="InterPro" id="IPR021284">
    <property type="entry name" value="DUF2750"/>
</dbReference>